<keyword evidence="2 5" id="KW-1133">Transmembrane helix</keyword>
<feature type="transmembrane region" description="Helical" evidence="5">
    <location>
        <begin position="362"/>
        <end position="382"/>
    </location>
</feature>
<dbReference type="GO" id="GO:0022857">
    <property type="term" value="F:transmembrane transporter activity"/>
    <property type="evidence" value="ECO:0007669"/>
    <property type="project" value="InterPro"/>
</dbReference>
<feature type="transmembrane region" description="Helical" evidence="5">
    <location>
        <begin position="337"/>
        <end position="356"/>
    </location>
</feature>
<evidence type="ECO:0000256" key="2">
    <source>
        <dbReference type="ARBA" id="ARBA00022989"/>
    </source>
</evidence>
<feature type="transmembrane region" description="Helical" evidence="5">
    <location>
        <begin position="7"/>
        <end position="25"/>
    </location>
</feature>
<evidence type="ECO:0000256" key="3">
    <source>
        <dbReference type="ARBA" id="ARBA00023136"/>
    </source>
</evidence>
<evidence type="ECO:0000256" key="5">
    <source>
        <dbReference type="SAM" id="Phobius"/>
    </source>
</evidence>
<comment type="caution">
    <text evidence="6">The sequence shown here is derived from an EMBL/GenBank/DDBJ whole genome shotgun (WGS) entry which is preliminary data.</text>
</comment>
<dbReference type="Gene3D" id="1.20.1250.20">
    <property type="entry name" value="MFS general substrate transporter like domains"/>
    <property type="match status" value="1"/>
</dbReference>
<evidence type="ECO:0000313" key="6">
    <source>
        <dbReference type="EMBL" id="TDN47417.1"/>
    </source>
</evidence>
<dbReference type="EMBL" id="SNVV01000020">
    <property type="protein sequence ID" value="TDN47417.1"/>
    <property type="molecule type" value="Genomic_DNA"/>
</dbReference>
<organism evidence="6 7">
    <name type="scientific">Azoarcus indigens</name>
    <dbReference type="NCBI Taxonomy" id="29545"/>
    <lineage>
        <taxon>Bacteria</taxon>
        <taxon>Pseudomonadati</taxon>
        <taxon>Pseudomonadota</taxon>
        <taxon>Betaproteobacteria</taxon>
        <taxon>Rhodocyclales</taxon>
        <taxon>Zoogloeaceae</taxon>
        <taxon>Azoarcus</taxon>
    </lineage>
</organism>
<gene>
    <name evidence="6" type="ORF">C7389_12084</name>
</gene>
<feature type="transmembrane region" description="Helical" evidence="5">
    <location>
        <begin position="73"/>
        <end position="91"/>
    </location>
</feature>
<dbReference type="PANTHER" id="PTHR11360">
    <property type="entry name" value="MONOCARBOXYLATE TRANSPORTER"/>
    <property type="match status" value="1"/>
</dbReference>
<dbReference type="Pfam" id="PF07690">
    <property type="entry name" value="MFS_1"/>
    <property type="match status" value="1"/>
</dbReference>
<protein>
    <submittedName>
        <fullName evidence="6">Putative MFS family arabinose efflux permease</fullName>
    </submittedName>
</protein>
<dbReference type="Proteomes" id="UP000295129">
    <property type="component" value="Unassembled WGS sequence"/>
</dbReference>
<evidence type="ECO:0000313" key="7">
    <source>
        <dbReference type="Proteomes" id="UP000295129"/>
    </source>
</evidence>
<evidence type="ECO:0000256" key="4">
    <source>
        <dbReference type="SAM" id="MobiDB-lite"/>
    </source>
</evidence>
<keyword evidence="3 5" id="KW-0472">Membrane</keyword>
<reference evidence="6 7" key="1">
    <citation type="submission" date="2019-03" db="EMBL/GenBank/DDBJ databases">
        <title>Genomic Encyclopedia of Type Strains, Phase IV (KMG-IV): sequencing the most valuable type-strain genomes for metagenomic binning, comparative biology and taxonomic classification.</title>
        <authorList>
            <person name="Goeker M."/>
        </authorList>
    </citation>
    <scope>NUCLEOTIDE SEQUENCE [LARGE SCALE GENOMIC DNA]</scope>
    <source>
        <strain evidence="6 7">DSM 12121</strain>
    </source>
</reference>
<dbReference type="RefSeq" id="WP_133594248.1">
    <property type="nucleotide sequence ID" value="NZ_SNVV01000020.1"/>
</dbReference>
<feature type="transmembrane region" description="Helical" evidence="5">
    <location>
        <begin position="37"/>
        <end position="61"/>
    </location>
</feature>
<name>A0A4R6DQZ0_9RHOO</name>
<dbReference type="PANTHER" id="PTHR11360:SF308">
    <property type="entry name" value="BLL3089 PROTEIN"/>
    <property type="match status" value="1"/>
</dbReference>
<sequence>MIGRLPLFCLGLGQLVSWGLFYYLIGGFGELMAADLGWSLALVHGGFSAALVAMGLSSARVGRLIEEHGGRPVLAWGMVLGAAGCLGLALADNVPAYYVAWLVLGLAMRCTLYDAAFAALARVGGPAARRPMAQITLLGGLASTVFWPVGHALAERYGWRGAMLAYAAIALAAIPLHLALPRGRHAPEPASQGAATGFRTPVGHARLAAVLYAAIITVTGFLAAAMSAHMITLLVALGVAAPVAVAIGALRGVGQSLARLAEVLFGRRLPPPSLNLFASALLPACFLAALASGQWLTAAVAFAFLYGAGNGLLTITRGTLPLVLFDPATYGSLVGRLLAPGFFVAAAAPLLFALIIEHWGARAALGLCVLLALAMLGAAALLKLRCAPLTSKQENQGKRRRAPGGIDAADAAQRRRQARRIKLKRGGTPR</sequence>
<feature type="transmembrane region" description="Helical" evidence="5">
    <location>
        <begin position="231"/>
        <end position="253"/>
    </location>
</feature>
<feature type="transmembrane region" description="Helical" evidence="5">
    <location>
        <begin position="97"/>
        <end position="120"/>
    </location>
</feature>
<feature type="transmembrane region" description="Helical" evidence="5">
    <location>
        <begin position="207"/>
        <end position="225"/>
    </location>
</feature>
<feature type="region of interest" description="Disordered" evidence="4">
    <location>
        <begin position="393"/>
        <end position="412"/>
    </location>
</feature>
<dbReference type="AlphaFoldDB" id="A0A4R6DQZ0"/>
<proteinExistence type="predicted"/>
<accession>A0A4R6DQZ0</accession>
<feature type="transmembrane region" description="Helical" evidence="5">
    <location>
        <begin position="302"/>
        <end position="325"/>
    </location>
</feature>
<dbReference type="OrthoDB" id="5966585at2"/>
<keyword evidence="7" id="KW-1185">Reference proteome</keyword>
<dbReference type="InterPro" id="IPR036259">
    <property type="entry name" value="MFS_trans_sf"/>
</dbReference>
<dbReference type="SUPFAM" id="SSF103473">
    <property type="entry name" value="MFS general substrate transporter"/>
    <property type="match status" value="1"/>
</dbReference>
<evidence type="ECO:0000256" key="1">
    <source>
        <dbReference type="ARBA" id="ARBA00022692"/>
    </source>
</evidence>
<dbReference type="InterPro" id="IPR050327">
    <property type="entry name" value="Proton-linked_MCT"/>
</dbReference>
<feature type="transmembrane region" description="Helical" evidence="5">
    <location>
        <begin position="132"/>
        <end position="150"/>
    </location>
</feature>
<feature type="transmembrane region" description="Helical" evidence="5">
    <location>
        <begin position="274"/>
        <end position="296"/>
    </location>
</feature>
<feature type="transmembrane region" description="Helical" evidence="5">
    <location>
        <begin position="162"/>
        <end position="180"/>
    </location>
</feature>
<dbReference type="InterPro" id="IPR011701">
    <property type="entry name" value="MFS"/>
</dbReference>
<keyword evidence="1 5" id="KW-0812">Transmembrane</keyword>